<organism evidence="10 12">
    <name type="scientific">Nitrosomonas communis</name>
    <dbReference type="NCBI Taxonomy" id="44574"/>
    <lineage>
        <taxon>Bacteria</taxon>
        <taxon>Pseudomonadati</taxon>
        <taxon>Pseudomonadota</taxon>
        <taxon>Betaproteobacteria</taxon>
        <taxon>Nitrosomonadales</taxon>
        <taxon>Nitrosomonadaceae</taxon>
        <taxon>Nitrosomonas</taxon>
    </lineage>
</organism>
<comment type="subunit">
    <text evidence="8">Homodimer. Interacts with FtsZ.</text>
</comment>
<name>A0A1H2QGV8_9PROT</name>
<dbReference type="Proteomes" id="UP000324176">
    <property type="component" value="Unassembled WGS sequence"/>
</dbReference>
<dbReference type="Proteomes" id="UP000183454">
    <property type="component" value="Unassembled WGS sequence"/>
</dbReference>
<dbReference type="GO" id="GO:0030428">
    <property type="term" value="C:cell septum"/>
    <property type="evidence" value="ECO:0007669"/>
    <property type="project" value="TreeGrafter"/>
</dbReference>
<dbReference type="AlphaFoldDB" id="A0A1H2QGV8"/>
<dbReference type="EMBL" id="FNNH01000002">
    <property type="protein sequence ID" value="SDW06170.1"/>
    <property type="molecule type" value="Genomic_DNA"/>
</dbReference>
<reference evidence="11 13" key="2">
    <citation type="submission" date="2019-07" db="EMBL/GenBank/DDBJ databases">
        <title>Active sludge and wastewater microbial communities from Klosterneuburg, Austria.</title>
        <authorList>
            <person name="Wagner M."/>
        </authorList>
    </citation>
    <scope>NUCLEOTIDE SEQUENCE [LARGE SCALE GENOMIC DNA]</scope>
    <source>
        <strain evidence="11 13">Nm2</strain>
    </source>
</reference>
<dbReference type="PANTHER" id="PTHR34981:SF1">
    <property type="entry name" value="CELL DIVISION PROTEIN ZAPA"/>
    <property type="match status" value="1"/>
</dbReference>
<dbReference type="InterPro" id="IPR036192">
    <property type="entry name" value="Cell_div_ZapA-like_sf"/>
</dbReference>
<dbReference type="SUPFAM" id="SSF102829">
    <property type="entry name" value="Cell division protein ZapA-like"/>
    <property type="match status" value="1"/>
</dbReference>
<dbReference type="InterPro" id="IPR042233">
    <property type="entry name" value="Cell_div_ZapA_N"/>
</dbReference>
<proteinExistence type="predicted"/>
<evidence type="ECO:0000256" key="2">
    <source>
        <dbReference type="ARBA" id="ARBA00015195"/>
    </source>
</evidence>
<dbReference type="InterPro" id="IPR007838">
    <property type="entry name" value="Cell_div_ZapA-like"/>
</dbReference>
<evidence type="ECO:0000313" key="11">
    <source>
        <dbReference type="EMBL" id="TYP78633.1"/>
    </source>
</evidence>
<evidence type="ECO:0000313" key="12">
    <source>
        <dbReference type="Proteomes" id="UP000183454"/>
    </source>
</evidence>
<evidence type="ECO:0000256" key="8">
    <source>
        <dbReference type="ARBA" id="ARBA00026068"/>
    </source>
</evidence>
<evidence type="ECO:0000256" key="7">
    <source>
        <dbReference type="ARBA" id="ARBA00024910"/>
    </source>
</evidence>
<evidence type="ECO:0000256" key="3">
    <source>
        <dbReference type="ARBA" id="ARBA00022490"/>
    </source>
</evidence>
<dbReference type="GO" id="GO:0005829">
    <property type="term" value="C:cytosol"/>
    <property type="evidence" value="ECO:0007669"/>
    <property type="project" value="TreeGrafter"/>
</dbReference>
<keyword evidence="6" id="KW-0131">Cell cycle</keyword>
<dbReference type="Gene3D" id="3.30.160.880">
    <property type="entry name" value="Cell division protein ZapA protomer, N-terminal domain"/>
    <property type="match status" value="1"/>
</dbReference>
<evidence type="ECO:0000256" key="5">
    <source>
        <dbReference type="ARBA" id="ARBA00023210"/>
    </source>
</evidence>
<evidence type="ECO:0000313" key="13">
    <source>
        <dbReference type="Proteomes" id="UP000324176"/>
    </source>
</evidence>
<dbReference type="PANTHER" id="PTHR34981">
    <property type="entry name" value="CELL DIVISION PROTEIN ZAPA"/>
    <property type="match status" value="1"/>
</dbReference>
<dbReference type="GO" id="GO:0032153">
    <property type="term" value="C:cell division site"/>
    <property type="evidence" value="ECO:0007669"/>
    <property type="project" value="TreeGrafter"/>
</dbReference>
<protein>
    <recommendedName>
        <fullName evidence="2">Cell division protein ZapA</fullName>
    </recommendedName>
    <alternativeName>
        <fullName evidence="9">Z ring-associated protein ZapA</fullName>
    </alternativeName>
</protein>
<reference evidence="10 12" key="1">
    <citation type="submission" date="2016-10" db="EMBL/GenBank/DDBJ databases">
        <authorList>
            <person name="de Groot N.N."/>
        </authorList>
    </citation>
    <scope>NUCLEOTIDE SEQUENCE [LARGE SCALE GENOMIC DNA]</scope>
    <source>
        <strain evidence="10 12">Nm110</strain>
    </source>
</reference>
<dbReference type="Pfam" id="PF05164">
    <property type="entry name" value="ZapA"/>
    <property type="match status" value="1"/>
</dbReference>
<keyword evidence="3" id="KW-0963">Cytoplasm</keyword>
<keyword evidence="5" id="KW-0717">Septation</keyword>
<sequence length="104" mass="12155">MGMDTETIIVTIMGREFRINCSEKEREGLLLAVSYLNKKMLQIKNERKIVGTEQIAIVAALHMTHELLTMRPAKSFDMSEFKRKIKFIEDKLDELLPKKEKEDQ</sequence>
<evidence type="ECO:0000313" key="10">
    <source>
        <dbReference type="EMBL" id="SDW06170.1"/>
    </source>
</evidence>
<evidence type="ECO:0000256" key="4">
    <source>
        <dbReference type="ARBA" id="ARBA00022618"/>
    </source>
</evidence>
<keyword evidence="4 10" id="KW-0132">Cell division</keyword>
<dbReference type="GO" id="GO:0000917">
    <property type="term" value="P:division septum assembly"/>
    <property type="evidence" value="ECO:0007669"/>
    <property type="project" value="UniProtKB-KW"/>
</dbReference>
<dbReference type="GO" id="GO:0000921">
    <property type="term" value="P:septin ring assembly"/>
    <property type="evidence" value="ECO:0007669"/>
    <property type="project" value="TreeGrafter"/>
</dbReference>
<dbReference type="Gene3D" id="1.20.5.50">
    <property type="match status" value="1"/>
</dbReference>
<evidence type="ECO:0000256" key="1">
    <source>
        <dbReference type="ARBA" id="ARBA00004496"/>
    </source>
</evidence>
<dbReference type="RefSeq" id="WP_235264486.1">
    <property type="nucleotide sequence ID" value="NZ_CP011451.1"/>
</dbReference>
<gene>
    <name evidence="11" type="ORF">BCL69_107017</name>
    <name evidence="10" type="ORF">SAMN05421882_100299</name>
</gene>
<comment type="subcellular location">
    <subcellularLocation>
        <location evidence="1">Cytoplasm</location>
    </subcellularLocation>
</comment>
<evidence type="ECO:0000256" key="6">
    <source>
        <dbReference type="ARBA" id="ARBA00023306"/>
    </source>
</evidence>
<evidence type="ECO:0000256" key="9">
    <source>
        <dbReference type="ARBA" id="ARBA00033158"/>
    </source>
</evidence>
<accession>A0A1H2QGV8</accession>
<dbReference type="EMBL" id="VNHT01000070">
    <property type="protein sequence ID" value="TYP78633.1"/>
    <property type="molecule type" value="Genomic_DNA"/>
</dbReference>
<comment type="function">
    <text evidence="7">Activator of cell division through the inhibition of FtsZ GTPase activity, therefore promoting FtsZ assembly into bundles of protofilaments necessary for the formation of the division Z ring. It is recruited early at mid-cell but it is not essential for cell division.</text>
</comment>
<dbReference type="GO" id="GO:0043093">
    <property type="term" value="P:FtsZ-dependent cytokinesis"/>
    <property type="evidence" value="ECO:0007669"/>
    <property type="project" value="TreeGrafter"/>
</dbReference>